<organism evidence="2">
    <name type="scientific">Intestinibacter bartlettii</name>
    <dbReference type="NCBI Taxonomy" id="261299"/>
    <lineage>
        <taxon>Bacteria</taxon>
        <taxon>Bacillati</taxon>
        <taxon>Bacillota</taxon>
        <taxon>Clostridia</taxon>
        <taxon>Peptostreptococcales</taxon>
        <taxon>Peptostreptococcaceae</taxon>
        <taxon>Intestinibacter</taxon>
    </lineage>
</organism>
<keyword evidence="1" id="KW-0472">Membrane</keyword>
<dbReference type="EMBL" id="CACRUE010000039">
    <property type="protein sequence ID" value="VYU46467.1"/>
    <property type="molecule type" value="Genomic_DNA"/>
</dbReference>
<feature type="transmembrane region" description="Helical" evidence="1">
    <location>
        <begin position="113"/>
        <end position="143"/>
    </location>
</feature>
<proteinExistence type="predicted"/>
<feature type="transmembrane region" description="Helical" evidence="1">
    <location>
        <begin position="6"/>
        <end position="27"/>
    </location>
</feature>
<evidence type="ECO:0000256" key="1">
    <source>
        <dbReference type="SAM" id="Phobius"/>
    </source>
</evidence>
<reference evidence="2" key="1">
    <citation type="submission" date="2019-11" db="EMBL/GenBank/DDBJ databases">
        <authorList>
            <person name="Feng L."/>
        </authorList>
    </citation>
    <scope>NUCLEOTIDE SEQUENCE</scope>
    <source>
        <strain evidence="2">IbartlettiiLFYP30</strain>
    </source>
</reference>
<keyword evidence="1" id="KW-0812">Transmembrane</keyword>
<name>A0A6N3F2W7_9FIRM</name>
<protein>
    <submittedName>
        <fullName evidence="2">Uncharacterized protein</fullName>
    </submittedName>
</protein>
<keyword evidence="1" id="KW-1133">Transmembrane helix</keyword>
<feature type="transmembrane region" description="Helical" evidence="1">
    <location>
        <begin position="149"/>
        <end position="169"/>
    </location>
</feature>
<accession>A0A6N3F2W7</accession>
<gene>
    <name evidence="2" type="ORF">IBLFYP30_02786</name>
</gene>
<dbReference type="RefSeq" id="WP_034725214.1">
    <property type="nucleotide sequence ID" value="NZ_CABIXZ010000001.1"/>
</dbReference>
<sequence length="172" mass="19731">MKKKPIILLVLILIICSLFMPLSINYTGQSKILSYNKLNRYISLSRLDGISTENFIYYNKSKVGFSLKNELNSYDGIKNGIVVIGNYFRNIVVGSTLDYLNGFDVISSNARMIWLFFGIFLELAKNIIFSSIEFIVMIIILLLQATVSYTYILFYLLTILFISGILYVLKKK</sequence>
<dbReference type="AlphaFoldDB" id="A0A6N3F2W7"/>
<evidence type="ECO:0000313" key="2">
    <source>
        <dbReference type="EMBL" id="VYU46467.1"/>
    </source>
</evidence>